<dbReference type="GO" id="GO:0009897">
    <property type="term" value="C:external side of plasma membrane"/>
    <property type="evidence" value="ECO:0007669"/>
    <property type="project" value="TreeGrafter"/>
</dbReference>
<feature type="compositionally biased region" description="Polar residues" evidence="7">
    <location>
        <begin position="1"/>
        <end position="21"/>
    </location>
</feature>
<protein>
    <recommendedName>
        <fullName evidence="3">adenosine deaminase</fullName>
        <ecNumber evidence="3">3.5.4.4</ecNumber>
    </recommendedName>
</protein>
<dbReference type="SUPFAM" id="SSF51556">
    <property type="entry name" value="Metallo-dependent hydrolases"/>
    <property type="match status" value="1"/>
</dbReference>
<dbReference type="GO" id="GO:0043103">
    <property type="term" value="P:hypoxanthine salvage"/>
    <property type="evidence" value="ECO:0007669"/>
    <property type="project" value="TreeGrafter"/>
</dbReference>
<accession>A0A814A178</accession>
<dbReference type="Proteomes" id="UP000681722">
    <property type="component" value="Unassembled WGS sequence"/>
</dbReference>
<sequence length="403" mass="45720">TMSEQHAITNNENSDPYSSLEPQRPLPGTLLHSKHAQHRHRHHISLPEGLNTIDDFIPFICVQQNCASLAEFLDKFPFFLAIIAGDSEAIERVAYEFVEDQAIQGVLYTEARYSPHELAATNLTLEQVVEAVNKGFQRGMEEFHIEVRTLLCCIRPCPEWSMDIVSLAEKYRSAGVVGIDLAGDETSPMEPHISAFKRAAELNIHRTVHAGEVGTAETIKFALDFLHAERIGHGYAMVDDHDLYNRIHRNDVHIECCLTSSIQTNAIAKYLPKDSETEEKRIGTVDHDHTTEKNKQSSARLHSHVKTKSDHIWHPIQYFAKDNMNFSLSCDDPSVSQITIEHEYEHCMLDLRLTPAQLTQCILNAARSCFLPEEEKKILIKKLVKKYLPSGVIKYLDISTLDE</sequence>
<dbReference type="Pfam" id="PF00962">
    <property type="entry name" value="A_deaminase"/>
    <property type="match status" value="2"/>
</dbReference>
<dbReference type="InterPro" id="IPR032466">
    <property type="entry name" value="Metal_Hydrolase"/>
</dbReference>
<name>A0A814A178_9BILA</name>
<keyword evidence="4" id="KW-0479">Metal-binding</keyword>
<comment type="caution">
    <text evidence="9">The sequence shown here is derived from an EMBL/GenBank/DDBJ whole genome shotgun (WGS) entry which is preliminary data.</text>
</comment>
<evidence type="ECO:0000256" key="4">
    <source>
        <dbReference type="ARBA" id="ARBA00022723"/>
    </source>
</evidence>
<gene>
    <name evidence="9" type="ORF">GPM918_LOCUS8900</name>
    <name evidence="10" type="ORF">SRO942_LOCUS8901</name>
</gene>
<comment type="cofactor">
    <cofactor evidence="1">
        <name>Zn(2+)</name>
        <dbReference type="ChEBI" id="CHEBI:29105"/>
    </cofactor>
</comment>
<dbReference type="GO" id="GO:0046872">
    <property type="term" value="F:metal ion binding"/>
    <property type="evidence" value="ECO:0007669"/>
    <property type="project" value="UniProtKB-KW"/>
</dbReference>
<evidence type="ECO:0000313" key="11">
    <source>
        <dbReference type="Proteomes" id="UP000663829"/>
    </source>
</evidence>
<dbReference type="Proteomes" id="UP000663829">
    <property type="component" value="Unassembled WGS sequence"/>
</dbReference>
<evidence type="ECO:0000256" key="5">
    <source>
        <dbReference type="ARBA" id="ARBA00022801"/>
    </source>
</evidence>
<reference evidence="9" key="1">
    <citation type="submission" date="2021-02" db="EMBL/GenBank/DDBJ databases">
        <authorList>
            <person name="Nowell W R."/>
        </authorList>
    </citation>
    <scope>NUCLEOTIDE SEQUENCE</scope>
</reference>
<evidence type="ECO:0000313" key="10">
    <source>
        <dbReference type="EMBL" id="CAF3687883.1"/>
    </source>
</evidence>
<dbReference type="InterPro" id="IPR006330">
    <property type="entry name" value="Ado/ade_deaminase"/>
</dbReference>
<proteinExistence type="inferred from homology"/>
<dbReference type="OrthoDB" id="272271at2759"/>
<evidence type="ECO:0000256" key="3">
    <source>
        <dbReference type="ARBA" id="ARBA00012784"/>
    </source>
</evidence>
<feature type="non-terminal residue" evidence="9">
    <location>
        <position position="1"/>
    </location>
</feature>
<evidence type="ECO:0000256" key="7">
    <source>
        <dbReference type="SAM" id="MobiDB-lite"/>
    </source>
</evidence>
<feature type="domain" description="Adenosine deaminase" evidence="8">
    <location>
        <begin position="40"/>
        <end position="269"/>
    </location>
</feature>
<dbReference type="InterPro" id="IPR001365">
    <property type="entry name" value="A_deaminase_dom"/>
</dbReference>
<dbReference type="PANTHER" id="PTHR11409">
    <property type="entry name" value="ADENOSINE DEAMINASE"/>
    <property type="match status" value="1"/>
</dbReference>
<dbReference type="GO" id="GO:0046103">
    <property type="term" value="P:inosine biosynthetic process"/>
    <property type="evidence" value="ECO:0007669"/>
    <property type="project" value="TreeGrafter"/>
</dbReference>
<organism evidence="9 11">
    <name type="scientific">Didymodactylos carnosus</name>
    <dbReference type="NCBI Taxonomy" id="1234261"/>
    <lineage>
        <taxon>Eukaryota</taxon>
        <taxon>Metazoa</taxon>
        <taxon>Spiralia</taxon>
        <taxon>Gnathifera</taxon>
        <taxon>Rotifera</taxon>
        <taxon>Eurotatoria</taxon>
        <taxon>Bdelloidea</taxon>
        <taxon>Philodinida</taxon>
        <taxon>Philodinidae</taxon>
        <taxon>Didymodactylos</taxon>
    </lineage>
</organism>
<dbReference type="AlphaFoldDB" id="A0A814A178"/>
<evidence type="ECO:0000256" key="2">
    <source>
        <dbReference type="ARBA" id="ARBA00006676"/>
    </source>
</evidence>
<dbReference type="GO" id="GO:0060169">
    <property type="term" value="P:negative regulation of adenosine receptor signaling pathway"/>
    <property type="evidence" value="ECO:0007669"/>
    <property type="project" value="TreeGrafter"/>
</dbReference>
<feature type="domain" description="Adenosine deaminase" evidence="8">
    <location>
        <begin position="313"/>
        <end position="385"/>
    </location>
</feature>
<keyword evidence="5" id="KW-0378">Hydrolase</keyword>
<comment type="similarity">
    <text evidence="2">Belongs to the metallo-dependent hydrolases superfamily. Adenosine and AMP deaminases family.</text>
</comment>
<dbReference type="PANTHER" id="PTHR11409:SF43">
    <property type="entry name" value="ADENOSINE DEAMINASE"/>
    <property type="match status" value="1"/>
</dbReference>
<keyword evidence="6" id="KW-0862">Zinc</keyword>
<evidence type="ECO:0000256" key="6">
    <source>
        <dbReference type="ARBA" id="ARBA00022833"/>
    </source>
</evidence>
<evidence type="ECO:0000259" key="8">
    <source>
        <dbReference type="Pfam" id="PF00962"/>
    </source>
</evidence>
<dbReference type="GO" id="GO:0006154">
    <property type="term" value="P:adenosine catabolic process"/>
    <property type="evidence" value="ECO:0007669"/>
    <property type="project" value="TreeGrafter"/>
</dbReference>
<keyword evidence="11" id="KW-1185">Reference proteome</keyword>
<evidence type="ECO:0000256" key="1">
    <source>
        <dbReference type="ARBA" id="ARBA00001947"/>
    </source>
</evidence>
<dbReference type="EMBL" id="CAJOBC010001604">
    <property type="protein sequence ID" value="CAF3687883.1"/>
    <property type="molecule type" value="Genomic_DNA"/>
</dbReference>
<dbReference type="GO" id="GO:0004000">
    <property type="term" value="F:adenosine deaminase activity"/>
    <property type="evidence" value="ECO:0007669"/>
    <property type="project" value="UniProtKB-ARBA"/>
</dbReference>
<dbReference type="Gene3D" id="3.20.20.140">
    <property type="entry name" value="Metal-dependent hydrolases"/>
    <property type="match status" value="1"/>
</dbReference>
<dbReference type="EC" id="3.5.4.4" evidence="3"/>
<feature type="region of interest" description="Disordered" evidence="7">
    <location>
        <begin position="1"/>
        <end position="38"/>
    </location>
</feature>
<dbReference type="GO" id="GO:0005829">
    <property type="term" value="C:cytosol"/>
    <property type="evidence" value="ECO:0007669"/>
    <property type="project" value="TreeGrafter"/>
</dbReference>
<dbReference type="EMBL" id="CAJNOQ010001604">
    <property type="protein sequence ID" value="CAF0906145.1"/>
    <property type="molecule type" value="Genomic_DNA"/>
</dbReference>
<evidence type="ECO:0000313" key="9">
    <source>
        <dbReference type="EMBL" id="CAF0906145.1"/>
    </source>
</evidence>